<evidence type="ECO:0000313" key="1">
    <source>
        <dbReference type="EMBL" id="AEW59265.1"/>
    </source>
</evidence>
<proteinExistence type="predicted"/>
<keyword evidence="2" id="KW-1185">Reference proteome</keyword>
<gene>
    <name evidence="1" type="ordered locus">KPHS_05670</name>
</gene>
<organism evidence="1 2">
    <name type="scientific">Klebsiella pneumoniae subsp. pneumoniae (strain HS11286)</name>
    <dbReference type="NCBI Taxonomy" id="1125630"/>
    <lineage>
        <taxon>Bacteria</taxon>
        <taxon>Pseudomonadati</taxon>
        <taxon>Pseudomonadota</taxon>
        <taxon>Gammaproteobacteria</taxon>
        <taxon>Enterobacterales</taxon>
        <taxon>Enterobacteriaceae</taxon>
        <taxon>Klebsiella/Raoultella group</taxon>
        <taxon>Klebsiella</taxon>
        <taxon>Klebsiella pneumoniae complex</taxon>
    </lineage>
</organism>
<evidence type="ECO:0000313" key="2">
    <source>
        <dbReference type="Proteomes" id="UP000007841"/>
    </source>
</evidence>
<dbReference type="STRING" id="1125630.KPHS_05670"/>
<dbReference type="RefSeq" id="WP_004229562.1">
    <property type="nucleotide sequence ID" value="NC_016845.1"/>
</dbReference>
<reference evidence="1 2" key="1">
    <citation type="journal article" date="2012" name="J. Bacteriol.">
        <title>Complete genome sequence of Klebsiella pneumoniae subsp. pneumoniae HS11286, a multidrug-resistant strain isolated from human sputum.</title>
        <authorList>
            <person name="Liu P."/>
            <person name="Li P."/>
            <person name="Jiang X."/>
            <person name="Bi D."/>
            <person name="Xie Y."/>
            <person name="Tai C."/>
            <person name="Deng Z."/>
            <person name="Rajakumar K."/>
            <person name="Ou H.Y."/>
        </authorList>
    </citation>
    <scope>NUCLEOTIDE SEQUENCE [LARGE SCALE GENOMIC DNA]</scope>
    <source>
        <strain evidence="1 2">HS11286</strain>
    </source>
</reference>
<name>A0A0H3GHN4_KLEPH</name>
<dbReference type="GeneID" id="11845554"/>
<dbReference type="EMBL" id="CP003200">
    <property type="protein sequence ID" value="AEW59265.1"/>
    <property type="molecule type" value="Genomic_DNA"/>
</dbReference>
<dbReference type="HOGENOM" id="CLU_3344723_0_0_6"/>
<accession>A0A0H3GHN4</accession>
<sequence length="37" mass="4339">MYSAVYPLPGNSVYWFVLCFFCQWRKTTCLISAKEEG</sequence>
<dbReference type="RefSeq" id="YP_005224867.1">
    <property type="nucleotide sequence ID" value="NC_016845.1"/>
</dbReference>
<dbReference type="KEGG" id="kpm:KPHS_05670"/>
<dbReference type="AlphaFoldDB" id="A0A0H3GHN4"/>
<dbReference type="Proteomes" id="UP000007841">
    <property type="component" value="Chromosome"/>
</dbReference>
<protein>
    <submittedName>
        <fullName evidence="1">Uncharacterized protein</fullName>
    </submittedName>
</protein>